<dbReference type="Pfam" id="PF05472">
    <property type="entry name" value="Ter"/>
    <property type="match status" value="1"/>
</dbReference>
<dbReference type="Gene3D" id="3.30.54.10">
    <property type="match status" value="1"/>
</dbReference>
<dbReference type="RefSeq" id="WP_269336808.1">
    <property type="nucleotide sequence ID" value="NZ_JBFSSG010000001.1"/>
</dbReference>
<name>A0ABV4MR67_9VIBR</name>
<dbReference type="EMBL" id="JBFSSG010000001">
    <property type="protein sequence ID" value="MEZ8719623.1"/>
    <property type="molecule type" value="Genomic_DNA"/>
</dbReference>
<comment type="caution">
    <text evidence="4">The sequence shown here is derived from an EMBL/GenBank/DDBJ whole genome shotgun (WGS) entry which is preliminary data.</text>
</comment>
<evidence type="ECO:0000256" key="2">
    <source>
        <dbReference type="ARBA" id="ARBA00022705"/>
    </source>
</evidence>
<keyword evidence="5" id="KW-1185">Reference proteome</keyword>
<evidence type="ECO:0000256" key="3">
    <source>
        <dbReference type="ARBA" id="ARBA00023125"/>
    </source>
</evidence>
<sequence>MNDSNLSIRSELKYQMTQITQLFDDLRDTVLSSELITAEVFKLPVVNRGAEHLKIEEIPVEHLHGERAFFEGIQSFRKMYADEGVSTKAAYRLPGYIQLGDSKGSIKQIISQINSHKELFKLEVQKIEGAKKKHDLIHELFPGLITKQLYRKLHAVDDNISSMGFFWANRFVTYKTTKDEVIASIKKQMNHPPKGRDSDEWISFLNLEITDIQRLPKGSELRYKRPAKVSAAVNIDSEVTPQLSAHLPIIVLQRETVTISPLISYNGAYRRCVRSDSKIGGKPVIQRLHLYLKRM</sequence>
<dbReference type="InterPro" id="IPR008865">
    <property type="entry name" value="DNA_replication_term_site-bd"/>
</dbReference>
<keyword evidence="3" id="KW-0238">DNA-binding</keyword>
<reference evidence="4 5" key="1">
    <citation type="journal article" date="2024" name="ISME J.">
        <title>Tailless and filamentous prophages are predominant in marine Vibrio.</title>
        <authorList>
            <person name="Steensen K."/>
            <person name="Seneca J."/>
            <person name="Bartlau N."/>
            <person name="Yu X.A."/>
            <person name="Hussain F.A."/>
            <person name="Polz M.F."/>
        </authorList>
    </citation>
    <scope>NUCLEOTIDE SEQUENCE [LARGE SCALE GENOMIC DNA]</scope>
    <source>
        <strain evidence="4 5">10N.239.312.F12</strain>
    </source>
</reference>
<evidence type="ECO:0000313" key="4">
    <source>
        <dbReference type="EMBL" id="MEZ8719623.1"/>
    </source>
</evidence>
<protein>
    <submittedName>
        <fullName evidence="4">DNA replication terminus site-binding protein</fullName>
    </submittedName>
</protein>
<dbReference type="Proteomes" id="UP001570071">
    <property type="component" value="Unassembled WGS sequence"/>
</dbReference>
<proteinExistence type="predicted"/>
<evidence type="ECO:0000256" key="1">
    <source>
        <dbReference type="ARBA" id="ARBA00022490"/>
    </source>
</evidence>
<evidence type="ECO:0000313" key="5">
    <source>
        <dbReference type="Proteomes" id="UP001570071"/>
    </source>
</evidence>
<organism evidence="4 5">
    <name type="scientific">Vibrio pomeroyi</name>
    <dbReference type="NCBI Taxonomy" id="198832"/>
    <lineage>
        <taxon>Bacteria</taxon>
        <taxon>Pseudomonadati</taxon>
        <taxon>Pseudomonadota</taxon>
        <taxon>Gammaproteobacteria</taxon>
        <taxon>Vibrionales</taxon>
        <taxon>Vibrionaceae</taxon>
        <taxon>Vibrio</taxon>
    </lineage>
</organism>
<dbReference type="InterPro" id="IPR036384">
    <property type="entry name" value="Tus_sf"/>
</dbReference>
<dbReference type="InterPro" id="IPR036381">
    <property type="entry name" value="Tus_dom1"/>
</dbReference>
<dbReference type="SUPFAM" id="SSF56596">
    <property type="entry name" value="Replication terminator protein (Tus)"/>
    <property type="match status" value="1"/>
</dbReference>
<dbReference type="Gene3D" id="3.50.14.10">
    <property type="entry name" value="Replication terminator Tus, domain 1 superfamily/Replication terminator Tus"/>
    <property type="match status" value="1"/>
</dbReference>
<keyword evidence="1" id="KW-0963">Cytoplasm</keyword>
<accession>A0ABV4MR67</accession>
<gene>
    <name evidence="4" type="ORF">AB6D66_00995</name>
</gene>
<keyword evidence="2" id="KW-0235">DNA replication</keyword>